<dbReference type="RefSeq" id="WP_301190787.1">
    <property type="nucleotide sequence ID" value="NZ_JAPDPJ010000026.1"/>
</dbReference>
<protein>
    <submittedName>
        <fullName evidence="1">Uncharacterized protein</fullName>
    </submittedName>
</protein>
<reference evidence="1" key="1">
    <citation type="submission" date="2022-10" db="EMBL/GenBank/DDBJ databases">
        <authorList>
            <person name="Yu W.X."/>
        </authorList>
    </citation>
    <scope>NUCLEOTIDE SEQUENCE</scope>
    <source>
        <strain evidence="1">AAT</strain>
    </source>
</reference>
<dbReference type="EMBL" id="JAPDPJ010000026">
    <property type="protein sequence ID" value="MCW3787222.1"/>
    <property type="molecule type" value="Genomic_DNA"/>
</dbReference>
<name>A0AAE3M4T7_9BACT</name>
<comment type="caution">
    <text evidence="1">The sequence shown here is derived from an EMBL/GenBank/DDBJ whole genome shotgun (WGS) entry which is preliminary data.</text>
</comment>
<gene>
    <name evidence="1" type="ORF">OM075_12135</name>
</gene>
<accession>A0AAE3M4T7</accession>
<organism evidence="1 2">
    <name type="scientific">Plebeiibacterium sediminum</name>
    <dbReference type="NCBI Taxonomy" id="2992112"/>
    <lineage>
        <taxon>Bacteria</taxon>
        <taxon>Pseudomonadati</taxon>
        <taxon>Bacteroidota</taxon>
        <taxon>Bacteroidia</taxon>
        <taxon>Marinilabiliales</taxon>
        <taxon>Marinilabiliaceae</taxon>
        <taxon>Plebeiibacterium</taxon>
    </lineage>
</organism>
<dbReference type="Proteomes" id="UP001209229">
    <property type="component" value="Unassembled WGS sequence"/>
</dbReference>
<keyword evidence="2" id="KW-1185">Reference proteome</keyword>
<evidence type="ECO:0000313" key="2">
    <source>
        <dbReference type="Proteomes" id="UP001209229"/>
    </source>
</evidence>
<evidence type="ECO:0000313" key="1">
    <source>
        <dbReference type="EMBL" id="MCW3787222.1"/>
    </source>
</evidence>
<sequence length="90" mass="10487">MKKQFTGGLDSLIQNSKNNIKTEKEADKEKSKSGIQKATYYFNSDDLELIKAIAFYERRPIGDLIGELMKKYITNYPDLDKVQRLYRSKC</sequence>
<proteinExistence type="predicted"/>
<dbReference type="AlphaFoldDB" id="A0AAE3M4T7"/>